<keyword evidence="1" id="KW-1133">Transmembrane helix</keyword>
<evidence type="ECO:0000313" key="2">
    <source>
        <dbReference type="EMBL" id="UOE43854.1"/>
    </source>
</evidence>
<keyword evidence="1" id="KW-0812">Transmembrane</keyword>
<gene>
    <name evidence="2" type="ORF">MTO99_17060</name>
</gene>
<feature type="transmembrane region" description="Helical" evidence="1">
    <location>
        <begin position="198"/>
        <end position="220"/>
    </location>
</feature>
<dbReference type="EMBL" id="CP094528">
    <property type="protein sequence ID" value="UOE43854.1"/>
    <property type="molecule type" value="Genomic_DNA"/>
</dbReference>
<evidence type="ECO:0000313" key="3">
    <source>
        <dbReference type="Proteomes" id="UP000832097"/>
    </source>
</evidence>
<evidence type="ECO:0000256" key="1">
    <source>
        <dbReference type="SAM" id="Phobius"/>
    </source>
</evidence>
<feature type="transmembrane region" description="Helical" evidence="1">
    <location>
        <begin position="97"/>
        <end position="121"/>
    </location>
</feature>
<feature type="transmembrane region" description="Helical" evidence="1">
    <location>
        <begin position="160"/>
        <end position="178"/>
    </location>
</feature>
<keyword evidence="1" id="KW-0472">Membrane</keyword>
<dbReference type="Proteomes" id="UP000832097">
    <property type="component" value="Chromosome"/>
</dbReference>
<name>A0ABY4BY83_9MICO</name>
<feature type="transmembrane region" description="Helical" evidence="1">
    <location>
        <begin position="133"/>
        <end position="153"/>
    </location>
</feature>
<proteinExistence type="predicted"/>
<reference evidence="2 3" key="1">
    <citation type="submission" date="2022-03" db="EMBL/GenBank/DDBJ databases">
        <title>Mucilaginibacter sp. isolated from the gut of Protaetia brevitarsis seulensis larvae.</title>
        <authorList>
            <person name="Won M."/>
            <person name="Kim S.-J."/>
            <person name="Kwon S.-W."/>
        </authorList>
    </citation>
    <scope>NUCLEOTIDE SEQUENCE [LARGE SCALE GENOMIC DNA]</scope>
    <source>
        <strain evidence="2 3">CFWR-12</strain>
    </source>
</reference>
<protein>
    <submittedName>
        <fullName evidence="2">Uncharacterized protein</fullName>
    </submittedName>
</protein>
<organism evidence="2 3">
    <name type="scientific">Agromyces larvae</name>
    <dbReference type="NCBI Taxonomy" id="2929802"/>
    <lineage>
        <taxon>Bacteria</taxon>
        <taxon>Bacillati</taxon>
        <taxon>Actinomycetota</taxon>
        <taxon>Actinomycetes</taxon>
        <taxon>Micrococcales</taxon>
        <taxon>Microbacteriaceae</taxon>
        <taxon>Agromyces</taxon>
    </lineage>
</organism>
<sequence>MSTIHQARGTALLIRGVLGWSAYYTRGLRTDVADDRRREVLSDLYEQTAHADSGGLRASLVARAMLGAADDLLWRHERIRRGEVERRALRAHRTADFLLGSVGVLGFFLAVAGVYVCVRVVSSIWSNGSELSVSSVAAVLTLTASATLGFLCFTQPRYRSVGIVLMVAAASALPWLSMKLLYVVSATGTAAYNHIPGLSLVIAGASVGLSLVFTSVLLWWKTRRRGSRRKHV</sequence>
<accession>A0ABY4BY83</accession>
<keyword evidence="3" id="KW-1185">Reference proteome</keyword>
<dbReference type="RefSeq" id="WP_243555143.1">
    <property type="nucleotide sequence ID" value="NZ_CP094528.1"/>
</dbReference>